<evidence type="ECO:0000313" key="2">
    <source>
        <dbReference type="Proteomes" id="UP000559404"/>
    </source>
</evidence>
<proteinExistence type="predicted"/>
<dbReference type="InterPro" id="IPR044855">
    <property type="entry name" value="CoA-Trfase_III_dom3_sf"/>
</dbReference>
<dbReference type="Gene3D" id="3.30.1540.10">
    <property type="entry name" value="formyl-coa transferase, domain 3"/>
    <property type="match status" value="1"/>
</dbReference>
<keyword evidence="2" id="KW-1185">Reference proteome</keyword>
<keyword evidence="1" id="KW-0808">Transferase</keyword>
<dbReference type="EMBL" id="JACEON010000016">
    <property type="protein sequence ID" value="MBA4613152.1"/>
    <property type="molecule type" value="Genomic_DNA"/>
</dbReference>
<dbReference type="Pfam" id="PF02515">
    <property type="entry name" value="CoA_transf_3"/>
    <property type="match status" value="1"/>
</dbReference>
<dbReference type="Gene3D" id="3.40.50.10540">
    <property type="entry name" value="Crotonobetainyl-coa:carnitine coa-transferase, domain 1"/>
    <property type="match status" value="1"/>
</dbReference>
<dbReference type="RefSeq" id="WP_181761348.1">
    <property type="nucleotide sequence ID" value="NZ_BMCR01000001.1"/>
</dbReference>
<dbReference type="InterPro" id="IPR003673">
    <property type="entry name" value="CoA-Trfase_fam_III"/>
</dbReference>
<dbReference type="PANTHER" id="PTHR48228:SF5">
    <property type="entry name" value="ALPHA-METHYLACYL-COA RACEMASE"/>
    <property type="match status" value="1"/>
</dbReference>
<dbReference type="InterPro" id="IPR050509">
    <property type="entry name" value="CoA-transferase_III"/>
</dbReference>
<dbReference type="PANTHER" id="PTHR48228">
    <property type="entry name" value="SUCCINYL-COA--D-CITRAMALATE COA-TRANSFERASE"/>
    <property type="match status" value="1"/>
</dbReference>
<sequence length="370" mass="39115">MHDQPLSGIRVLDFTTLLPGPLASLMLAEAGAEVIKVEPPGGEAMRGFPPKHGPASALYAMLNRGKTTLEIDLKAKDAIERIHALLPSVDIVIEQFRPGVMDRLGLGAEALRARHPRLIYCSITGFGQSGPRAPQAGHDINYLALSGLLALSHGPAEAAVLPPAQIADIGGGSFPAVMNILLALLRRERGGSGCHLDIAMTDAMFTFALFAQARLAVTGRAPDNGADLLTGASPRYRIYAAGDGAPIAVGALEQKFWEALCEVIGLPEPLRDDRKDPAATIRGVATCFAARSGADWADALHQADCCATPLASLAEAFADPHFRERGLFDFQVETGEGEIPAIPLPIAPRFRGAHRAASPIVKAMAPLDER</sequence>
<comment type="caution">
    <text evidence="1">The sequence shown here is derived from an EMBL/GenBank/DDBJ whole genome shotgun (WGS) entry which is preliminary data.</text>
</comment>
<reference evidence="1 2" key="1">
    <citation type="submission" date="2020-07" db="EMBL/GenBank/DDBJ databases">
        <authorList>
            <person name="Li M."/>
        </authorList>
    </citation>
    <scope>NUCLEOTIDE SEQUENCE [LARGE SCALE GENOMIC DNA]</scope>
    <source>
        <strain evidence="1 2">DSM 23284</strain>
    </source>
</reference>
<dbReference type="GO" id="GO:0016740">
    <property type="term" value="F:transferase activity"/>
    <property type="evidence" value="ECO:0007669"/>
    <property type="project" value="UniProtKB-KW"/>
</dbReference>
<dbReference type="Proteomes" id="UP000559404">
    <property type="component" value="Unassembled WGS sequence"/>
</dbReference>
<organism evidence="1 2">
    <name type="scientific">Stappia taiwanensis</name>
    <dbReference type="NCBI Taxonomy" id="992267"/>
    <lineage>
        <taxon>Bacteria</taxon>
        <taxon>Pseudomonadati</taxon>
        <taxon>Pseudomonadota</taxon>
        <taxon>Alphaproteobacteria</taxon>
        <taxon>Hyphomicrobiales</taxon>
        <taxon>Stappiaceae</taxon>
        <taxon>Stappia</taxon>
    </lineage>
</organism>
<dbReference type="AlphaFoldDB" id="A0A838XS53"/>
<reference evidence="1 2" key="2">
    <citation type="submission" date="2020-08" db="EMBL/GenBank/DDBJ databases">
        <title>Stappia taiwanensis sp. nov., isolated from a coastal thermal spring.</title>
        <authorList>
            <person name="Kampfer P."/>
        </authorList>
    </citation>
    <scope>NUCLEOTIDE SEQUENCE [LARGE SCALE GENOMIC DNA]</scope>
    <source>
        <strain evidence="1 2">DSM 23284</strain>
    </source>
</reference>
<accession>A0A838XS53</accession>
<dbReference type="InterPro" id="IPR023606">
    <property type="entry name" value="CoA-Trfase_III_dom_1_sf"/>
</dbReference>
<evidence type="ECO:0000313" key="1">
    <source>
        <dbReference type="EMBL" id="MBA4613152.1"/>
    </source>
</evidence>
<name>A0A838XS53_9HYPH</name>
<dbReference type="SUPFAM" id="SSF89796">
    <property type="entry name" value="CoA-transferase family III (CaiB/BaiF)"/>
    <property type="match status" value="1"/>
</dbReference>
<protein>
    <submittedName>
        <fullName evidence="1">CoA transferase</fullName>
    </submittedName>
</protein>
<gene>
    <name evidence="1" type="ORF">H1W37_15940</name>
</gene>